<reference evidence="2" key="1">
    <citation type="submission" date="2022-05" db="EMBL/GenBank/DDBJ databases">
        <authorList>
            <person name="Okamura Y."/>
        </authorList>
    </citation>
    <scope>NUCLEOTIDE SEQUENCE</scope>
</reference>
<proteinExistence type="predicted"/>
<comment type="caution">
    <text evidence="2">The sequence shown here is derived from an EMBL/GenBank/DDBJ whole genome shotgun (WGS) entry which is preliminary data.</text>
</comment>
<evidence type="ECO:0000313" key="2">
    <source>
        <dbReference type="EMBL" id="CAH3815886.1"/>
    </source>
</evidence>
<accession>A0A9P0SB07</accession>
<protein>
    <submittedName>
        <fullName evidence="2">Uncharacterized protein</fullName>
    </submittedName>
</protein>
<dbReference type="EMBL" id="CALOZG010000001">
    <property type="protein sequence ID" value="CAH3815886.1"/>
    <property type="molecule type" value="Genomic_DNA"/>
</dbReference>
<evidence type="ECO:0000256" key="1">
    <source>
        <dbReference type="SAM" id="MobiDB-lite"/>
    </source>
</evidence>
<organism evidence="2 3">
    <name type="scientific">Pieris brassicae</name>
    <name type="common">White butterfly</name>
    <name type="synonym">Large white butterfly</name>
    <dbReference type="NCBI Taxonomy" id="7116"/>
    <lineage>
        <taxon>Eukaryota</taxon>
        <taxon>Metazoa</taxon>
        <taxon>Ecdysozoa</taxon>
        <taxon>Arthropoda</taxon>
        <taxon>Hexapoda</taxon>
        <taxon>Insecta</taxon>
        <taxon>Pterygota</taxon>
        <taxon>Neoptera</taxon>
        <taxon>Endopterygota</taxon>
        <taxon>Lepidoptera</taxon>
        <taxon>Glossata</taxon>
        <taxon>Ditrysia</taxon>
        <taxon>Papilionoidea</taxon>
        <taxon>Pieridae</taxon>
        <taxon>Pierinae</taxon>
        <taxon>Pieris</taxon>
    </lineage>
</organism>
<dbReference type="Proteomes" id="UP001152562">
    <property type="component" value="Unassembled WGS sequence"/>
</dbReference>
<name>A0A9P0SB07_PIEBR</name>
<feature type="region of interest" description="Disordered" evidence="1">
    <location>
        <begin position="87"/>
        <end position="107"/>
    </location>
</feature>
<evidence type="ECO:0000313" key="3">
    <source>
        <dbReference type="Proteomes" id="UP001152562"/>
    </source>
</evidence>
<sequence length="107" mass="11790">MDPDEDQIESPTLYYKLPHPADRPIIKYSDAETPVQTAIFTDGSKTPNGVGAAWIDKVMSVAEMPSILRDSRPQFERFCKEIVTKTRQMNGRGGGGQGVVRPTAARP</sequence>
<dbReference type="AlphaFoldDB" id="A0A9P0SB07"/>
<gene>
    <name evidence="2" type="ORF">PIBRA_LOCUS1</name>
</gene>
<keyword evidence="3" id="KW-1185">Reference proteome</keyword>